<keyword evidence="6" id="KW-0067">ATP-binding</keyword>
<dbReference type="Pfam" id="PF13614">
    <property type="entry name" value="AAA_31"/>
    <property type="match status" value="1"/>
</dbReference>
<evidence type="ECO:0000256" key="2">
    <source>
        <dbReference type="ARBA" id="ARBA00011903"/>
    </source>
</evidence>
<comment type="similarity">
    <text evidence="1">Belongs to the CpsD/CapB family.</text>
</comment>
<dbReference type="PANTHER" id="PTHR32309:SF13">
    <property type="entry name" value="FERRIC ENTEROBACTIN TRANSPORT PROTEIN FEPE"/>
    <property type="match status" value="1"/>
</dbReference>
<dbReference type="CDD" id="cd05387">
    <property type="entry name" value="BY-kinase"/>
    <property type="match status" value="1"/>
</dbReference>
<dbReference type="EMBL" id="VSSQ01023400">
    <property type="protein sequence ID" value="MPM70309.1"/>
    <property type="molecule type" value="Genomic_DNA"/>
</dbReference>
<dbReference type="InterPro" id="IPR050445">
    <property type="entry name" value="Bact_polysacc_biosynth/exp"/>
</dbReference>
<proteinExistence type="inferred from homology"/>
<evidence type="ECO:0000259" key="9">
    <source>
        <dbReference type="Pfam" id="PF13614"/>
    </source>
</evidence>
<evidence type="ECO:0000256" key="3">
    <source>
        <dbReference type="ARBA" id="ARBA00022679"/>
    </source>
</evidence>
<dbReference type="InterPro" id="IPR005702">
    <property type="entry name" value="Wzc-like_C"/>
</dbReference>
<dbReference type="NCBIfam" id="TIGR01007">
    <property type="entry name" value="eps_fam"/>
    <property type="match status" value="1"/>
</dbReference>
<reference evidence="10" key="1">
    <citation type="submission" date="2019-08" db="EMBL/GenBank/DDBJ databases">
        <authorList>
            <person name="Kucharzyk K."/>
            <person name="Murdoch R.W."/>
            <person name="Higgins S."/>
            <person name="Loffler F."/>
        </authorList>
    </citation>
    <scope>NUCLEOTIDE SEQUENCE</scope>
</reference>
<comment type="caution">
    <text evidence="10">The sequence shown here is derived from an EMBL/GenBank/DDBJ whole genome shotgun (WGS) entry which is preliminary data.</text>
</comment>
<dbReference type="PANTHER" id="PTHR32309">
    <property type="entry name" value="TYROSINE-PROTEIN KINASE"/>
    <property type="match status" value="1"/>
</dbReference>
<dbReference type="EC" id="2.7.10.2" evidence="2"/>
<dbReference type="SUPFAM" id="SSF52540">
    <property type="entry name" value="P-loop containing nucleoside triphosphate hydrolases"/>
    <property type="match status" value="1"/>
</dbReference>
<evidence type="ECO:0000256" key="4">
    <source>
        <dbReference type="ARBA" id="ARBA00022741"/>
    </source>
</evidence>
<sequence length="244" mass="27430">MARQRKRDREEDINLLNDSSPFQITEAYKTLRTNLIFSLAANKSETNDHKAKIIVITSSIPSEGKSTTCANLSIAMAQKSEKVLIIDADLRKPVQNKLFEIDNSRGLSDVLIDECVLENTISKNVRPFLDLLSSGTIAPNPSELLGSKAMEQMLKTLSEKYDYIFIDSPPINIVSDALVASVNATGIVMVVRPEICTHEHFKHATESIKLANIKLLGVVMSNVKEDNLGFKYKRKYYSYRKYKN</sequence>
<dbReference type="AlphaFoldDB" id="A0A645BY58"/>
<accession>A0A645BY58</accession>
<gene>
    <name evidence="10" type="primary">ywqD_7</name>
    <name evidence="10" type="ORF">SDC9_117264</name>
</gene>
<comment type="catalytic activity">
    <reaction evidence="8">
        <text>L-tyrosyl-[protein] + ATP = O-phospho-L-tyrosyl-[protein] + ADP + H(+)</text>
        <dbReference type="Rhea" id="RHEA:10596"/>
        <dbReference type="Rhea" id="RHEA-COMP:10136"/>
        <dbReference type="Rhea" id="RHEA-COMP:20101"/>
        <dbReference type="ChEBI" id="CHEBI:15378"/>
        <dbReference type="ChEBI" id="CHEBI:30616"/>
        <dbReference type="ChEBI" id="CHEBI:46858"/>
        <dbReference type="ChEBI" id="CHEBI:61978"/>
        <dbReference type="ChEBI" id="CHEBI:456216"/>
        <dbReference type="EC" id="2.7.10.2"/>
    </reaction>
</comment>
<dbReference type="InterPro" id="IPR027417">
    <property type="entry name" value="P-loop_NTPase"/>
</dbReference>
<dbReference type="Gene3D" id="3.40.50.300">
    <property type="entry name" value="P-loop containing nucleotide triphosphate hydrolases"/>
    <property type="match status" value="1"/>
</dbReference>
<dbReference type="GO" id="GO:0004715">
    <property type="term" value="F:non-membrane spanning protein tyrosine kinase activity"/>
    <property type="evidence" value="ECO:0007669"/>
    <property type="project" value="UniProtKB-EC"/>
</dbReference>
<evidence type="ECO:0000313" key="10">
    <source>
        <dbReference type="EMBL" id="MPM70309.1"/>
    </source>
</evidence>
<evidence type="ECO:0000256" key="5">
    <source>
        <dbReference type="ARBA" id="ARBA00022777"/>
    </source>
</evidence>
<evidence type="ECO:0000256" key="8">
    <source>
        <dbReference type="ARBA" id="ARBA00051245"/>
    </source>
</evidence>
<organism evidence="10">
    <name type="scientific">bioreactor metagenome</name>
    <dbReference type="NCBI Taxonomy" id="1076179"/>
    <lineage>
        <taxon>unclassified sequences</taxon>
        <taxon>metagenomes</taxon>
        <taxon>ecological metagenomes</taxon>
    </lineage>
</organism>
<dbReference type="GO" id="GO:0005524">
    <property type="term" value="F:ATP binding"/>
    <property type="evidence" value="ECO:0007669"/>
    <property type="project" value="UniProtKB-KW"/>
</dbReference>
<dbReference type="GO" id="GO:0005886">
    <property type="term" value="C:plasma membrane"/>
    <property type="evidence" value="ECO:0007669"/>
    <property type="project" value="TreeGrafter"/>
</dbReference>
<keyword evidence="5 10" id="KW-0418">Kinase</keyword>
<keyword evidence="4" id="KW-0547">Nucleotide-binding</keyword>
<evidence type="ECO:0000256" key="1">
    <source>
        <dbReference type="ARBA" id="ARBA00007316"/>
    </source>
</evidence>
<evidence type="ECO:0000256" key="7">
    <source>
        <dbReference type="ARBA" id="ARBA00023137"/>
    </source>
</evidence>
<name>A0A645BY58_9ZZZZ</name>
<evidence type="ECO:0000256" key="6">
    <source>
        <dbReference type="ARBA" id="ARBA00022840"/>
    </source>
</evidence>
<feature type="domain" description="AAA" evidence="9">
    <location>
        <begin position="52"/>
        <end position="197"/>
    </location>
</feature>
<keyword evidence="7" id="KW-0829">Tyrosine-protein kinase</keyword>
<keyword evidence="3 10" id="KW-0808">Transferase</keyword>
<dbReference type="InterPro" id="IPR025669">
    <property type="entry name" value="AAA_dom"/>
</dbReference>
<protein>
    <recommendedName>
        <fullName evidence="2">non-specific protein-tyrosine kinase</fullName>
        <ecNumber evidence="2">2.7.10.2</ecNumber>
    </recommendedName>
</protein>